<protein>
    <submittedName>
        <fullName evidence="1">Uncharacterized protein</fullName>
    </submittedName>
</protein>
<comment type="caution">
    <text evidence="1">The sequence shown here is derived from an EMBL/GenBank/DDBJ whole genome shotgun (WGS) entry which is preliminary data.</text>
</comment>
<evidence type="ECO:0000313" key="1">
    <source>
        <dbReference type="EMBL" id="KAK3742685.1"/>
    </source>
</evidence>
<evidence type="ECO:0000313" key="2">
    <source>
        <dbReference type="Proteomes" id="UP001283361"/>
    </source>
</evidence>
<accession>A0AAE0YFW5</accession>
<gene>
    <name evidence="1" type="ORF">RRG08_025631</name>
</gene>
<dbReference type="EMBL" id="JAWDGP010006345">
    <property type="protein sequence ID" value="KAK3742685.1"/>
    <property type="molecule type" value="Genomic_DNA"/>
</dbReference>
<name>A0AAE0YFW5_9GAST</name>
<organism evidence="1 2">
    <name type="scientific">Elysia crispata</name>
    <name type="common">lettuce slug</name>
    <dbReference type="NCBI Taxonomy" id="231223"/>
    <lineage>
        <taxon>Eukaryota</taxon>
        <taxon>Metazoa</taxon>
        <taxon>Spiralia</taxon>
        <taxon>Lophotrochozoa</taxon>
        <taxon>Mollusca</taxon>
        <taxon>Gastropoda</taxon>
        <taxon>Heterobranchia</taxon>
        <taxon>Euthyneura</taxon>
        <taxon>Panpulmonata</taxon>
        <taxon>Sacoglossa</taxon>
        <taxon>Placobranchoidea</taxon>
        <taxon>Plakobranchidae</taxon>
        <taxon>Elysia</taxon>
    </lineage>
</organism>
<reference evidence="1" key="1">
    <citation type="journal article" date="2023" name="G3 (Bethesda)">
        <title>A reference genome for the long-term kleptoplast-retaining sea slug Elysia crispata morphotype clarki.</title>
        <authorList>
            <person name="Eastman K.E."/>
            <person name="Pendleton A.L."/>
            <person name="Shaikh M.A."/>
            <person name="Suttiyut T."/>
            <person name="Ogas R."/>
            <person name="Tomko P."/>
            <person name="Gavelis G."/>
            <person name="Widhalm J.R."/>
            <person name="Wisecaver J.H."/>
        </authorList>
    </citation>
    <scope>NUCLEOTIDE SEQUENCE</scope>
    <source>
        <strain evidence="1">ECLA1</strain>
    </source>
</reference>
<keyword evidence="2" id="KW-1185">Reference proteome</keyword>
<dbReference type="Proteomes" id="UP001283361">
    <property type="component" value="Unassembled WGS sequence"/>
</dbReference>
<sequence length="123" mass="14278">MIRVVPVPSHPYPVWKQCRHTSLKWTPLTDNGLINQSLSLRCVMKVNLLSIIVWIVDPVKKIVGKVLRPGEKGRGIVFINKIAAKTYREYIMRMLQNESHTGLRRYNIDLLWKRANSLFLALI</sequence>
<dbReference type="AlphaFoldDB" id="A0AAE0YFW5"/>
<proteinExistence type="predicted"/>